<keyword evidence="5" id="KW-0631">Potassium channel</keyword>
<dbReference type="Pfam" id="PF00027">
    <property type="entry name" value="cNMP_binding"/>
    <property type="match status" value="1"/>
</dbReference>
<dbReference type="InterPro" id="IPR018488">
    <property type="entry name" value="cNMP-bd_CS"/>
</dbReference>
<evidence type="ECO:0000313" key="15">
    <source>
        <dbReference type="EMBL" id="UOK69823.1"/>
    </source>
</evidence>
<dbReference type="RefSeq" id="WP_244376067.1">
    <property type="nucleotide sequence ID" value="NZ_CP083239.1"/>
</dbReference>
<dbReference type="InterPro" id="IPR027359">
    <property type="entry name" value="Volt_channel_dom_sf"/>
</dbReference>
<keyword evidence="9" id="KW-0406">Ion transport</keyword>
<dbReference type="GO" id="GO:0008076">
    <property type="term" value="C:voltage-gated potassium channel complex"/>
    <property type="evidence" value="ECO:0007669"/>
    <property type="project" value="InterPro"/>
</dbReference>
<dbReference type="SMART" id="SM00100">
    <property type="entry name" value="cNMP"/>
    <property type="match status" value="1"/>
</dbReference>
<dbReference type="InterPro" id="IPR018490">
    <property type="entry name" value="cNMP-bd_dom_sf"/>
</dbReference>
<dbReference type="PROSITE" id="PS00889">
    <property type="entry name" value="CNMP_BINDING_2"/>
    <property type="match status" value="1"/>
</dbReference>
<evidence type="ECO:0000313" key="16">
    <source>
        <dbReference type="Proteomes" id="UP000831684"/>
    </source>
</evidence>
<name>A0A9E7A016_9HYPH</name>
<keyword evidence="4 13" id="KW-0812">Transmembrane</keyword>
<dbReference type="Gene3D" id="1.20.120.350">
    <property type="entry name" value="Voltage-gated potassium channels. Chain C"/>
    <property type="match status" value="1"/>
</dbReference>
<evidence type="ECO:0000256" key="10">
    <source>
        <dbReference type="ARBA" id="ARBA00023136"/>
    </source>
</evidence>
<dbReference type="Gene3D" id="1.20.5.110">
    <property type="match status" value="1"/>
</dbReference>
<dbReference type="PANTHER" id="PTHR11537:SF254">
    <property type="entry name" value="POTASSIUM VOLTAGE-GATED CHANNEL PROTEIN SHAB"/>
    <property type="match status" value="1"/>
</dbReference>
<organism evidence="15 16">
    <name type="scientific">Ancylobacter polymorphus</name>
    <dbReference type="NCBI Taxonomy" id="223390"/>
    <lineage>
        <taxon>Bacteria</taxon>
        <taxon>Pseudomonadati</taxon>
        <taxon>Pseudomonadota</taxon>
        <taxon>Alphaproteobacteria</taxon>
        <taxon>Hyphomicrobiales</taxon>
        <taxon>Xanthobacteraceae</taxon>
        <taxon>Ancylobacter</taxon>
    </lineage>
</organism>
<evidence type="ECO:0000256" key="6">
    <source>
        <dbReference type="ARBA" id="ARBA00022882"/>
    </source>
</evidence>
<evidence type="ECO:0000256" key="7">
    <source>
        <dbReference type="ARBA" id="ARBA00022958"/>
    </source>
</evidence>
<dbReference type="Gene3D" id="1.10.287.70">
    <property type="match status" value="1"/>
</dbReference>
<feature type="transmembrane region" description="Helical" evidence="13">
    <location>
        <begin position="42"/>
        <end position="65"/>
    </location>
</feature>
<keyword evidence="8 13" id="KW-1133">Transmembrane helix</keyword>
<dbReference type="Proteomes" id="UP000831684">
    <property type="component" value="Chromosome"/>
</dbReference>
<keyword evidence="7" id="KW-0630">Potassium</keyword>
<feature type="domain" description="Cyclic nucleotide-binding" evidence="14">
    <location>
        <begin position="278"/>
        <end position="384"/>
    </location>
</feature>
<evidence type="ECO:0000256" key="1">
    <source>
        <dbReference type="ARBA" id="ARBA00004141"/>
    </source>
</evidence>
<dbReference type="PROSITE" id="PS50042">
    <property type="entry name" value="CNMP_BINDING_3"/>
    <property type="match status" value="1"/>
</dbReference>
<feature type="region of interest" description="Disordered" evidence="12">
    <location>
        <begin position="389"/>
        <end position="418"/>
    </location>
</feature>
<proteinExistence type="predicted"/>
<keyword evidence="11" id="KW-0407">Ion channel</keyword>
<feature type="compositionally biased region" description="Basic and acidic residues" evidence="12">
    <location>
        <begin position="389"/>
        <end position="402"/>
    </location>
</feature>
<evidence type="ECO:0000256" key="2">
    <source>
        <dbReference type="ARBA" id="ARBA00022448"/>
    </source>
</evidence>
<dbReference type="AlphaFoldDB" id="A0A9E7A016"/>
<keyword evidence="2" id="KW-0813">Transport</keyword>
<dbReference type="GO" id="GO:0005249">
    <property type="term" value="F:voltage-gated potassium channel activity"/>
    <property type="evidence" value="ECO:0007669"/>
    <property type="project" value="InterPro"/>
</dbReference>
<feature type="transmembrane region" description="Helical" evidence="13">
    <location>
        <begin position="114"/>
        <end position="143"/>
    </location>
</feature>
<keyword evidence="3" id="KW-0633">Potassium transport</keyword>
<dbReference type="Pfam" id="PF00520">
    <property type="entry name" value="Ion_trans"/>
    <property type="match status" value="1"/>
</dbReference>
<dbReference type="EMBL" id="CP083239">
    <property type="protein sequence ID" value="UOK69823.1"/>
    <property type="molecule type" value="Genomic_DNA"/>
</dbReference>
<comment type="subcellular location">
    <subcellularLocation>
        <location evidence="1">Membrane</location>
        <topology evidence="1">Multi-pass membrane protein</topology>
    </subcellularLocation>
</comment>
<dbReference type="InterPro" id="IPR000595">
    <property type="entry name" value="cNMP-bd_dom"/>
</dbReference>
<dbReference type="FunFam" id="1.10.287.70:FF:000028">
    <property type="entry name" value="potassium voltage-gated channel subfamily D member 3"/>
    <property type="match status" value="1"/>
</dbReference>
<dbReference type="CDD" id="cd00038">
    <property type="entry name" value="CAP_ED"/>
    <property type="match status" value="1"/>
</dbReference>
<evidence type="ECO:0000256" key="4">
    <source>
        <dbReference type="ARBA" id="ARBA00022692"/>
    </source>
</evidence>
<dbReference type="PANTHER" id="PTHR11537">
    <property type="entry name" value="VOLTAGE-GATED POTASSIUM CHANNEL"/>
    <property type="match status" value="1"/>
</dbReference>
<dbReference type="SUPFAM" id="SSF51206">
    <property type="entry name" value="cAMP-binding domain-like"/>
    <property type="match status" value="1"/>
</dbReference>
<evidence type="ECO:0000256" key="13">
    <source>
        <dbReference type="SAM" id="Phobius"/>
    </source>
</evidence>
<evidence type="ECO:0000256" key="9">
    <source>
        <dbReference type="ARBA" id="ARBA00023065"/>
    </source>
</evidence>
<accession>A0A9E7A016</accession>
<dbReference type="GO" id="GO:0001508">
    <property type="term" value="P:action potential"/>
    <property type="evidence" value="ECO:0007669"/>
    <property type="project" value="TreeGrafter"/>
</dbReference>
<dbReference type="PRINTS" id="PR00169">
    <property type="entry name" value="KCHANNEL"/>
</dbReference>
<sequence>MAARRHEPGGSTASLWRARRRRCYEILERDAAHDRTAHRVEIGLIVLVVLNVVVAVLETVPSLYLRDYRAFLGFERLSLLVFALEYALRLWVAPENPRYRGLSPLRARLRYARTAVAIVDLIAWLPFVLSAAFGVNLVTLAIFRLLRFIKLVRYSPGMQSLLEVLHRESQALMACFWLLSAAVLVAASAMYVAEGHVQPEHLGSIPAAMWWAMATVTTVGYGDVYPVTVAGRIIASLTMVTGIVMIALPVGIIATSFVDVIKRRDFVITWGMVARVPLFADLDASGIGEIHKMLSAHTAQPGEVIARRGEVARSMYFIASGEVELEFADSVHVLGEGQFFGEMALLHQTHRAATARARMRSMLLILEAESLAEVIRRHPEIGKRIRAMAKDGEGPHPVRRSADIANDELAEPPAPEGA</sequence>
<keyword evidence="6" id="KW-0851">Voltage-gated channel</keyword>
<feature type="transmembrane region" description="Helical" evidence="13">
    <location>
        <begin position="233"/>
        <end position="258"/>
    </location>
</feature>
<evidence type="ECO:0000256" key="11">
    <source>
        <dbReference type="ARBA" id="ARBA00023303"/>
    </source>
</evidence>
<protein>
    <submittedName>
        <fullName evidence="15">Cyclic nucleotide-gated ion channel/potassium channel family protein</fullName>
    </submittedName>
</protein>
<evidence type="ECO:0000256" key="12">
    <source>
        <dbReference type="SAM" id="MobiDB-lite"/>
    </source>
</evidence>
<evidence type="ECO:0000256" key="5">
    <source>
        <dbReference type="ARBA" id="ARBA00022826"/>
    </source>
</evidence>
<reference evidence="15" key="1">
    <citation type="submission" date="2021-09" db="EMBL/GenBank/DDBJ databases">
        <title>Network and meta-omics reveal the key degrader and cooperation patterns in an efficient 1,4-dioxane-degrading microbial community.</title>
        <authorList>
            <person name="Dai C."/>
        </authorList>
    </citation>
    <scope>NUCLEOTIDE SEQUENCE</scope>
    <source>
        <strain evidence="15">ZM13</strain>
    </source>
</reference>
<keyword evidence="10 13" id="KW-0472">Membrane</keyword>
<evidence type="ECO:0000256" key="8">
    <source>
        <dbReference type="ARBA" id="ARBA00022989"/>
    </source>
</evidence>
<dbReference type="InterPro" id="IPR014710">
    <property type="entry name" value="RmlC-like_jellyroll"/>
</dbReference>
<evidence type="ECO:0000256" key="3">
    <source>
        <dbReference type="ARBA" id="ARBA00022538"/>
    </source>
</evidence>
<dbReference type="InterPro" id="IPR028325">
    <property type="entry name" value="VG_K_chnl"/>
</dbReference>
<feature type="transmembrane region" description="Helical" evidence="13">
    <location>
        <begin position="171"/>
        <end position="193"/>
    </location>
</feature>
<dbReference type="InterPro" id="IPR005821">
    <property type="entry name" value="Ion_trans_dom"/>
</dbReference>
<dbReference type="KEGG" id="apol:K9D25_13855"/>
<dbReference type="Gene3D" id="2.60.120.10">
    <property type="entry name" value="Jelly Rolls"/>
    <property type="match status" value="1"/>
</dbReference>
<dbReference type="SUPFAM" id="SSF81324">
    <property type="entry name" value="Voltage-gated potassium channels"/>
    <property type="match status" value="1"/>
</dbReference>
<gene>
    <name evidence="15" type="ORF">K9D25_13855</name>
</gene>
<evidence type="ECO:0000259" key="14">
    <source>
        <dbReference type="PROSITE" id="PS50042"/>
    </source>
</evidence>